<evidence type="ECO:0000313" key="2">
    <source>
        <dbReference type="EMBL" id="KAL1610402.1"/>
    </source>
</evidence>
<reference evidence="2 3" key="1">
    <citation type="submission" date="2024-02" db="EMBL/GenBank/DDBJ databases">
        <title>De novo assembly and annotation of 12 fungi associated with fruit tree decline syndrome in Ontario, Canada.</title>
        <authorList>
            <person name="Sulman M."/>
            <person name="Ellouze W."/>
            <person name="Ilyukhin E."/>
        </authorList>
    </citation>
    <scope>NUCLEOTIDE SEQUENCE [LARGE SCALE GENOMIC DNA]</scope>
    <source>
        <strain evidence="2 3">M42-189</strain>
    </source>
</reference>
<feature type="region of interest" description="Disordered" evidence="1">
    <location>
        <begin position="187"/>
        <end position="253"/>
    </location>
</feature>
<protein>
    <submittedName>
        <fullName evidence="2">Uncharacterized protein</fullName>
    </submittedName>
</protein>
<organism evidence="2 3">
    <name type="scientific">Paraconiothyrium brasiliense</name>
    <dbReference type="NCBI Taxonomy" id="300254"/>
    <lineage>
        <taxon>Eukaryota</taxon>
        <taxon>Fungi</taxon>
        <taxon>Dikarya</taxon>
        <taxon>Ascomycota</taxon>
        <taxon>Pezizomycotina</taxon>
        <taxon>Dothideomycetes</taxon>
        <taxon>Pleosporomycetidae</taxon>
        <taxon>Pleosporales</taxon>
        <taxon>Massarineae</taxon>
        <taxon>Didymosphaeriaceae</taxon>
        <taxon>Paraconiothyrium</taxon>
    </lineage>
</organism>
<feature type="compositionally biased region" description="Basic residues" evidence="1">
    <location>
        <begin position="135"/>
        <end position="145"/>
    </location>
</feature>
<evidence type="ECO:0000256" key="1">
    <source>
        <dbReference type="SAM" id="MobiDB-lite"/>
    </source>
</evidence>
<sequence>MASIYLVNALYNKSSVPATPAMQPATQVKQEAPEPDQPAATVVETVRTTNIAEPATEANHHETQLREHIEAANCAPVLKQQTEQRSRNGDVMHPSRQQMVDFLGPLEERPEPLAYKISGANTQPLGQIAAPVPSKRGKNAMKKQKPVASEPPAAESIQAARGRSFHAVAPFATAAARLGQHLQTVGGARIITGRDPRRRTQVEEGQEASSSPAPPNVTHFGGIPIKQEGAAREPFSEQPRPKLPASPPRRAESYHPMVGREYFQVPAGSVGVLQEALGAGPKQSNLDPSFEAEGRIRELEDENLSLRKDGFCKDREIRKLKAELLSSGNRTSTTNDAALEGSMKPLEAGVKRRRYEEDVGGPVREL</sequence>
<feature type="compositionally biased region" description="Basic and acidic residues" evidence="1">
    <location>
        <begin position="192"/>
        <end position="202"/>
    </location>
</feature>
<evidence type="ECO:0000313" key="3">
    <source>
        <dbReference type="Proteomes" id="UP001521785"/>
    </source>
</evidence>
<name>A0ABR3S1A2_9PLEO</name>
<comment type="caution">
    <text evidence="2">The sequence shown here is derived from an EMBL/GenBank/DDBJ whole genome shotgun (WGS) entry which is preliminary data.</text>
</comment>
<feature type="region of interest" description="Disordered" evidence="1">
    <location>
        <begin position="125"/>
        <end position="158"/>
    </location>
</feature>
<accession>A0ABR3S1A2</accession>
<gene>
    <name evidence="2" type="ORF">SLS60_002069</name>
</gene>
<dbReference type="EMBL" id="JAKJXO020000002">
    <property type="protein sequence ID" value="KAL1610402.1"/>
    <property type="molecule type" value="Genomic_DNA"/>
</dbReference>
<keyword evidence="3" id="KW-1185">Reference proteome</keyword>
<dbReference type="Proteomes" id="UP001521785">
    <property type="component" value="Unassembled WGS sequence"/>
</dbReference>
<proteinExistence type="predicted"/>
<feature type="region of interest" description="Disordered" evidence="1">
    <location>
        <begin position="15"/>
        <end position="39"/>
    </location>
</feature>